<feature type="signal peptide" evidence="1">
    <location>
        <begin position="1"/>
        <end position="20"/>
    </location>
</feature>
<feature type="chain" id="PRO_5015150803" evidence="1">
    <location>
        <begin position="21"/>
        <end position="34"/>
    </location>
</feature>
<accession>A0A2P2MDV4</accession>
<reference evidence="2" key="1">
    <citation type="submission" date="2018-02" db="EMBL/GenBank/DDBJ databases">
        <title>Rhizophora mucronata_Transcriptome.</title>
        <authorList>
            <person name="Meera S.P."/>
            <person name="Sreeshan A."/>
            <person name="Augustine A."/>
        </authorList>
    </citation>
    <scope>NUCLEOTIDE SEQUENCE</scope>
    <source>
        <tissue evidence="2">Leaf</tissue>
    </source>
</reference>
<proteinExistence type="predicted"/>
<dbReference type="EMBL" id="GGEC01047942">
    <property type="protein sequence ID" value="MBX28426.1"/>
    <property type="molecule type" value="Transcribed_RNA"/>
</dbReference>
<keyword evidence="1" id="KW-0732">Signal</keyword>
<evidence type="ECO:0000256" key="1">
    <source>
        <dbReference type="SAM" id="SignalP"/>
    </source>
</evidence>
<protein>
    <submittedName>
        <fullName evidence="2">Uncharacterized protein</fullName>
    </submittedName>
</protein>
<evidence type="ECO:0000313" key="2">
    <source>
        <dbReference type="EMBL" id="MBX28426.1"/>
    </source>
</evidence>
<name>A0A2P2MDV4_RHIMU</name>
<sequence>MRFLALGCYSLMLLPGFIQGNANQVGKWSLAKKI</sequence>
<dbReference type="AlphaFoldDB" id="A0A2P2MDV4"/>
<organism evidence="2">
    <name type="scientific">Rhizophora mucronata</name>
    <name type="common">Asiatic mangrove</name>
    <dbReference type="NCBI Taxonomy" id="61149"/>
    <lineage>
        <taxon>Eukaryota</taxon>
        <taxon>Viridiplantae</taxon>
        <taxon>Streptophyta</taxon>
        <taxon>Embryophyta</taxon>
        <taxon>Tracheophyta</taxon>
        <taxon>Spermatophyta</taxon>
        <taxon>Magnoliopsida</taxon>
        <taxon>eudicotyledons</taxon>
        <taxon>Gunneridae</taxon>
        <taxon>Pentapetalae</taxon>
        <taxon>rosids</taxon>
        <taxon>fabids</taxon>
        <taxon>Malpighiales</taxon>
        <taxon>Rhizophoraceae</taxon>
        <taxon>Rhizophora</taxon>
    </lineage>
</organism>